<keyword evidence="4 6" id="KW-1133">Transmembrane helix</keyword>
<evidence type="ECO:0000313" key="8">
    <source>
        <dbReference type="Proteomes" id="UP000540656"/>
    </source>
</evidence>
<dbReference type="RefSeq" id="WP_179502591.1">
    <property type="nucleotide sequence ID" value="NZ_JACCAA010000001.1"/>
</dbReference>
<name>A0A7Y9S208_9ACTN</name>
<keyword evidence="3 6" id="KW-0812">Transmembrane</keyword>
<evidence type="ECO:0000256" key="4">
    <source>
        <dbReference type="ARBA" id="ARBA00022989"/>
    </source>
</evidence>
<evidence type="ECO:0000256" key="3">
    <source>
        <dbReference type="ARBA" id="ARBA00022692"/>
    </source>
</evidence>
<feature type="transmembrane region" description="Helical" evidence="6">
    <location>
        <begin position="116"/>
        <end position="139"/>
    </location>
</feature>
<feature type="transmembrane region" description="Helical" evidence="6">
    <location>
        <begin position="291"/>
        <end position="311"/>
    </location>
</feature>
<proteinExistence type="predicted"/>
<keyword evidence="5 6" id="KW-0472">Membrane</keyword>
<sequence length="366" mass="38760">MKTTTPSTDTPTEQPTSLKAASGAVTTPLSVTLGRYSAIILWAGFTILFGILRPDTFLSSVTWRLTFSEGVVTAIVALAFLVPLAAGVYDLSVGATMGTGLVLMNWFGINHPGIPLWQVALGVLAFCALIGFCSAVIIVRFRVESLIATLGVSQVLLAFQLFMADNRQLTGAFDSTWLNLGNGQVLGIPIVGIYLLVLAVVMWFVFEHTPVGRRLFAVGSNPEAARLAGLNVERLTYGSLMTSAMIGGLAGIVFSMKVGTYNSSVGPGLLFPALAAVFFGASQFARRPNVWGTLIAYFALAFGVKGLQLTFGPGTFWIQPLFQGAALLIAVALASRVVGQTKRSRKLQREAAAQAQAVGEATPPPR</sequence>
<keyword evidence="2" id="KW-1003">Cell membrane</keyword>
<keyword evidence="8" id="KW-1185">Reference proteome</keyword>
<dbReference type="AlphaFoldDB" id="A0A7Y9S208"/>
<feature type="transmembrane region" description="Helical" evidence="6">
    <location>
        <begin position="33"/>
        <end position="52"/>
    </location>
</feature>
<dbReference type="GO" id="GO:0022857">
    <property type="term" value="F:transmembrane transporter activity"/>
    <property type="evidence" value="ECO:0007669"/>
    <property type="project" value="InterPro"/>
</dbReference>
<comment type="subcellular location">
    <subcellularLocation>
        <location evidence="1">Cell membrane</location>
        <topology evidence="1">Multi-pass membrane protein</topology>
    </subcellularLocation>
</comment>
<dbReference type="EMBL" id="JACCAA010000001">
    <property type="protein sequence ID" value="NYG59554.1"/>
    <property type="molecule type" value="Genomic_DNA"/>
</dbReference>
<protein>
    <submittedName>
        <fullName evidence="7">Ribose transport system permease protein</fullName>
    </submittedName>
</protein>
<reference evidence="7 8" key="1">
    <citation type="submission" date="2020-07" db="EMBL/GenBank/DDBJ databases">
        <title>Sequencing the genomes of 1000 actinobacteria strains.</title>
        <authorList>
            <person name="Klenk H.-P."/>
        </authorList>
    </citation>
    <scope>NUCLEOTIDE SEQUENCE [LARGE SCALE GENOMIC DNA]</scope>
    <source>
        <strain evidence="7 8">DSM 23819</strain>
    </source>
</reference>
<dbReference type="PANTHER" id="PTHR32196">
    <property type="entry name" value="ABC TRANSPORTER PERMEASE PROTEIN YPHD-RELATED-RELATED"/>
    <property type="match status" value="1"/>
</dbReference>
<dbReference type="GO" id="GO:0005886">
    <property type="term" value="C:plasma membrane"/>
    <property type="evidence" value="ECO:0007669"/>
    <property type="project" value="UniProtKB-SubCell"/>
</dbReference>
<evidence type="ECO:0000256" key="5">
    <source>
        <dbReference type="ARBA" id="ARBA00023136"/>
    </source>
</evidence>
<accession>A0A7Y9S208</accession>
<feature type="transmembrane region" description="Helical" evidence="6">
    <location>
        <begin position="146"/>
        <end position="164"/>
    </location>
</feature>
<evidence type="ECO:0000256" key="6">
    <source>
        <dbReference type="SAM" id="Phobius"/>
    </source>
</evidence>
<evidence type="ECO:0000313" key="7">
    <source>
        <dbReference type="EMBL" id="NYG59554.1"/>
    </source>
</evidence>
<gene>
    <name evidence="7" type="ORF">BJ980_002477</name>
</gene>
<feature type="transmembrane region" description="Helical" evidence="6">
    <location>
        <begin position="317"/>
        <end position="339"/>
    </location>
</feature>
<dbReference type="Pfam" id="PF02653">
    <property type="entry name" value="BPD_transp_2"/>
    <property type="match status" value="1"/>
</dbReference>
<feature type="transmembrane region" description="Helical" evidence="6">
    <location>
        <begin position="235"/>
        <end position="254"/>
    </location>
</feature>
<comment type="caution">
    <text evidence="7">The sequence shown here is derived from an EMBL/GenBank/DDBJ whole genome shotgun (WGS) entry which is preliminary data.</text>
</comment>
<dbReference type="InterPro" id="IPR001851">
    <property type="entry name" value="ABC_transp_permease"/>
</dbReference>
<evidence type="ECO:0000256" key="2">
    <source>
        <dbReference type="ARBA" id="ARBA00022475"/>
    </source>
</evidence>
<dbReference type="CDD" id="cd06579">
    <property type="entry name" value="TM_PBP1_transp_AraH_like"/>
    <property type="match status" value="1"/>
</dbReference>
<feature type="transmembrane region" description="Helical" evidence="6">
    <location>
        <begin position="260"/>
        <end position="279"/>
    </location>
</feature>
<organism evidence="7 8">
    <name type="scientific">Nocardioides daedukensis</name>
    <dbReference type="NCBI Taxonomy" id="634462"/>
    <lineage>
        <taxon>Bacteria</taxon>
        <taxon>Bacillati</taxon>
        <taxon>Actinomycetota</taxon>
        <taxon>Actinomycetes</taxon>
        <taxon>Propionibacteriales</taxon>
        <taxon>Nocardioidaceae</taxon>
        <taxon>Nocardioides</taxon>
    </lineage>
</organism>
<evidence type="ECO:0000256" key="1">
    <source>
        <dbReference type="ARBA" id="ARBA00004651"/>
    </source>
</evidence>
<feature type="transmembrane region" description="Helical" evidence="6">
    <location>
        <begin position="184"/>
        <end position="206"/>
    </location>
</feature>
<dbReference type="Proteomes" id="UP000540656">
    <property type="component" value="Unassembled WGS sequence"/>
</dbReference>
<feature type="transmembrane region" description="Helical" evidence="6">
    <location>
        <begin position="72"/>
        <end position="96"/>
    </location>
</feature>